<evidence type="ECO:0000256" key="4">
    <source>
        <dbReference type="ARBA" id="ARBA00022840"/>
    </source>
</evidence>
<dbReference type="SUPFAM" id="SSF52540">
    <property type="entry name" value="P-loop containing nucleoside triphosphate hydrolases"/>
    <property type="match status" value="1"/>
</dbReference>
<dbReference type="GO" id="GO:0043138">
    <property type="term" value="F:3'-5' DNA helicase activity"/>
    <property type="evidence" value="ECO:0007669"/>
    <property type="project" value="TreeGrafter"/>
</dbReference>
<dbReference type="GO" id="GO:0005524">
    <property type="term" value="F:ATP binding"/>
    <property type="evidence" value="ECO:0007669"/>
    <property type="project" value="UniProtKB-UniRule"/>
</dbReference>
<dbReference type="InterPro" id="IPR014016">
    <property type="entry name" value="UvrD-like_ATP-bd"/>
</dbReference>
<feature type="binding site" evidence="5">
    <location>
        <begin position="211"/>
        <end position="218"/>
    </location>
    <ligand>
        <name>ATP</name>
        <dbReference type="ChEBI" id="CHEBI:30616"/>
    </ligand>
</feature>
<proteinExistence type="predicted"/>
<dbReference type="HOGENOM" id="CLU_553848_0_0_6"/>
<organism evidence="7 8">
    <name type="scientific">Pseudomonas syringae pv. pisi str. 1704B</name>
    <dbReference type="NCBI Taxonomy" id="629263"/>
    <lineage>
        <taxon>Bacteria</taxon>
        <taxon>Pseudomonadati</taxon>
        <taxon>Pseudomonadota</taxon>
        <taxon>Gammaproteobacteria</taxon>
        <taxon>Pseudomonadales</taxon>
        <taxon>Pseudomonadaceae</taxon>
        <taxon>Pseudomonas</taxon>
        <taxon>Pseudomonas syringae</taxon>
    </lineage>
</organism>
<dbReference type="GO" id="GO:0003677">
    <property type="term" value="F:DNA binding"/>
    <property type="evidence" value="ECO:0007669"/>
    <property type="project" value="InterPro"/>
</dbReference>
<dbReference type="GO" id="GO:0005829">
    <property type="term" value="C:cytosol"/>
    <property type="evidence" value="ECO:0007669"/>
    <property type="project" value="TreeGrafter"/>
</dbReference>
<evidence type="ECO:0000313" key="7">
    <source>
        <dbReference type="EMBL" id="EGH45817.1"/>
    </source>
</evidence>
<evidence type="ECO:0000313" key="8">
    <source>
        <dbReference type="Proteomes" id="UP000004986"/>
    </source>
</evidence>
<feature type="domain" description="UvrD-like helicase ATP-binding" evidence="6">
    <location>
        <begin position="190"/>
        <end position="493"/>
    </location>
</feature>
<dbReference type="PANTHER" id="PTHR11070">
    <property type="entry name" value="UVRD / RECB / PCRA DNA HELICASE FAMILY MEMBER"/>
    <property type="match status" value="1"/>
</dbReference>
<evidence type="ECO:0000256" key="2">
    <source>
        <dbReference type="ARBA" id="ARBA00022801"/>
    </source>
</evidence>
<accession>F3GFG7</accession>
<dbReference type="AlphaFoldDB" id="F3GFG7"/>
<evidence type="ECO:0000259" key="6">
    <source>
        <dbReference type="PROSITE" id="PS51198"/>
    </source>
</evidence>
<dbReference type="PROSITE" id="PS51198">
    <property type="entry name" value="UVRD_HELICASE_ATP_BIND"/>
    <property type="match status" value="1"/>
</dbReference>
<feature type="non-terminal residue" evidence="7">
    <location>
        <position position="493"/>
    </location>
</feature>
<comment type="caution">
    <text evidence="7">The sequence shown here is derived from an EMBL/GenBank/DDBJ whole genome shotgun (WGS) entry which is preliminary data.</text>
</comment>
<dbReference type="Pfam" id="PF00580">
    <property type="entry name" value="UvrD-helicase"/>
    <property type="match status" value="1"/>
</dbReference>
<reference evidence="7 8" key="1">
    <citation type="journal article" date="2011" name="PLoS Pathog.">
        <title>Dynamic evolution of pathogenicity revealed by sequencing and comparative genomics of 19 Pseudomonas syringae isolates.</title>
        <authorList>
            <person name="Baltrus D.A."/>
            <person name="Nishimura M.T."/>
            <person name="Romanchuk A."/>
            <person name="Chang J.H."/>
            <person name="Mukhtar M.S."/>
            <person name="Cherkis K."/>
            <person name="Roach J."/>
            <person name="Grant S.R."/>
            <person name="Jones C.D."/>
            <person name="Dangl J.L."/>
        </authorList>
    </citation>
    <scope>NUCLEOTIDE SEQUENCE [LARGE SCALE GENOMIC DNA]</scope>
    <source>
        <strain evidence="7 8">1704B</strain>
    </source>
</reference>
<dbReference type="Proteomes" id="UP000004986">
    <property type="component" value="Unassembled WGS sequence"/>
</dbReference>
<keyword evidence="1 5" id="KW-0547">Nucleotide-binding</keyword>
<dbReference type="InterPro" id="IPR027417">
    <property type="entry name" value="P-loop_NTPase"/>
</dbReference>
<dbReference type="Gene3D" id="3.40.50.300">
    <property type="entry name" value="P-loop containing nucleotide triphosphate hydrolases"/>
    <property type="match status" value="1"/>
</dbReference>
<evidence type="ECO:0000256" key="5">
    <source>
        <dbReference type="PROSITE-ProRule" id="PRU00560"/>
    </source>
</evidence>
<name>F3GFG7_PSESJ</name>
<sequence>MTGKFTFAWWARWLPFAARSVAITEDGVEWCSRAGQHYLHWSDLPEPPRAVTLWFLHSVSLITPSKTFRLNFATRRHRDDVWQQLIRAWYAPHIERVGDRLEYFQSFLAQQRYIRSSQWSPVLQELNTWRNYLPPVPANDGLLNPGAQGLLQSAWALIHDAEGCLAQARETYICDALDKYKALFDVIESQPLSAKQRRACVIDEDNNLILAGAGTGKTSTVIGRVAFLVHSGQAKPEEILLLAYGSAAAAEMRERLEKRLGVNGVTADTFHALGRRIVETVEGKKSAISPMATDGALKAKFVDETFKSLQHNDAKYRDLLLTYFKHWLYPVRNPFDFKSLGAYYCFLQDNDVRTLKGEAVKGFGECDIANFLFANGVEYQYEVVFTTPEQSSDRGVYRPDFYLPDYNVYIEHFGTDRAGNTAPYIDRTQYHADMEWKRKVHKLKGTRLIETFHFEKQEAQLLELLEKRLKDEGVVLNPLPPEAVLETLREFGA</sequence>
<gene>
    <name evidence="7" type="ORF">PSYPI_27319</name>
</gene>
<dbReference type="InterPro" id="IPR000212">
    <property type="entry name" value="DNA_helicase_UvrD/REP"/>
</dbReference>
<dbReference type="PANTHER" id="PTHR11070:SF63">
    <property type="entry name" value="DNA HELICASE IV"/>
    <property type="match status" value="1"/>
</dbReference>
<keyword evidence="3 5" id="KW-0347">Helicase</keyword>
<dbReference type="EMBL" id="AEAI01001397">
    <property type="protein sequence ID" value="EGH45817.1"/>
    <property type="molecule type" value="Genomic_DNA"/>
</dbReference>
<protein>
    <submittedName>
        <fullName evidence="7">UvrD/REP helicase</fullName>
    </submittedName>
</protein>
<keyword evidence="4 5" id="KW-0067">ATP-binding</keyword>
<dbReference type="GO" id="GO:0000725">
    <property type="term" value="P:recombinational repair"/>
    <property type="evidence" value="ECO:0007669"/>
    <property type="project" value="TreeGrafter"/>
</dbReference>
<keyword evidence="2 5" id="KW-0378">Hydrolase</keyword>
<dbReference type="Gene3D" id="3.40.91.30">
    <property type="match status" value="1"/>
</dbReference>
<evidence type="ECO:0000256" key="1">
    <source>
        <dbReference type="ARBA" id="ARBA00022741"/>
    </source>
</evidence>
<dbReference type="GO" id="GO:0016787">
    <property type="term" value="F:hydrolase activity"/>
    <property type="evidence" value="ECO:0007669"/>
    <property type="project" value="UniProtKB-UniRule"/>
</dbReference>
<keyword evidence="8" id="KW-1185">Reference proteome</keyword>
<evidence type="ECO:0000256" key="3">
    <source>
        <dbReference type="ARBA" id="ARBA00022806"/>
    </source>
</evidence>